<reference evidence="3 4" key="1">
    <citation type="submission" date="2018-11" db="EMBL/GenBank/DDBJ databases">
        <title>Species Designations Belie Phenotypic and Genotypic Heterogeneity in Oral Streptococci.</title>
        <authorList>
            <person name="Velsko I."/>
        </authorList>
    </citation>
    <scope>NUCLEOTIDE SEQUENCE [LARGE SCALE GENOMIC DNA]</scope>
    <source>
        <strain evidence="3 4">BCC12</strain>
    </source>
</reference>
<feature type="signal peptide" evidence="1">
    <location>
        <begin position="1"/>
        <end position="30"/>
    </location>
</feature>
<accession>A0A3R9K6T1</accession>
<dbReference type="PROSITE" id="PS51257">
    <property type="entry name" value="PROKAR_LIPOPROTEIN"/>
    <property type="match status" value="1"/>
</dbReference>
<feature type="domain" description="DUF4767" evidence="2">
    <location>
        <begin position="121"/>
        <end position="233"/>
    </location>
</feature>
<protein>
    <recommendedName>
        <fullName evidence="2">DUF4767 domain-containing protein</fullName>
    </recommendedName>
</protein>
<keyword evidence="1" id="KW-0732">Signal</keyword>
<dbReference type="Proteomes" id="UP000280182">
    <property type="component" value="Unassembled WGS sequence"/>
</dbReference>
<dbReference type="AlphaFoldDB" id="A0A3R9K6T1"/>
<sequence length="382" mass="43504">MKVERWFGGMAMKKLLLVLGASMLVLSACHKTTEDGATSPSISREQQTKETTNYFHYLADSYQKALSHEKESKDTTVQSLMSATVAAMEELQLSNPTDQALIMKNYSDFQKLIQYNTEKWEEEFASWASSMGQSYHRLEHANFDEKNELIKKLETTTVSQKSVKWNVFGVSSDNAYDYLVLDAYYDNQDKHFYLFTLKDGQAQVLHTDKTLETIPTVNFEETENTDLAQRFKEFLLKISVTTESEPDTDNSSLIDKIKTAMESYSDSKGERFKSTNLATYGHYYGLAVPDQIMQFGQVDGVNYTFKWYGYIAGSGSGRFDILACYVNEAETEVILFGYKDGNPALLHTEGRPEIEKNESGAIINAQVHFVEFHHPILKQVFN</sequence>
<comment type="caution">
    <text evidence="3">The sequence shown here is derived from an EMBL/GenBank/DDBJ whole genome shotgun (WGS) entry which is preliminary data.</text>
</comment>
<feature type="chain" id="PRO_5039099416" description="DUF4767 domain-containing protein" evidence="1">
    <location>
        <begin position="31"/>
        <end position="382"/>
    </location>
</feature>
<organism evidence="3 4">
    <name type="scientific">Streptococcus oralis</name>
    <dbReference type="NCBI Taxonomy" id="1303"/>
    <lineage>
        <taxon>Bacteria</taxon>
        <taxon>Bacillati</taxon>
        <taxon>Bacillota</taxon>
        <taxon>Bacilli</taxon>
        <taxon>Lactobacillales</taxon>
        <taxon>Streptococcaceae</taxon>
        <taxon>Streptococcus</taxon>
    </lineage>
</organism>
<evidence type="ECO:0000256" key="1">
    <source>
        <dbReference type="SAM" id="SignalP"/>
    </source>
</evidence>
<proteinExistence type="predicted"/>
<dbReference type="EMBL" id="RJPJ01000006">
    <property type="protein sequence ID" value="RSJ67153.1"/>
    <property type="molecule type" value="Genomic_DNA"/>
</dbReference>
<dbReference type="Pfam" id="PF15983">
    <property type="entry name" value="DUF4767"/>
    <property type="match status" value="1"/>
</dbReference>
<evidence type="ECO:0000313" key="3">
    <source>
        <dbReference type="EMBL" id="RSJ67153.1"/>
    </source>
</evidence>
<dbReference type="InterPro" id="IPR031927">
    <property type="entry name" value="DUF4767"/>
</dbReference>
<gene>
    <name evidence="3" type="ORF">D8802_05535</name>
</gene>
<evidence type="ECO:0000313" key="4">
    <source>
        <dbReference type="Proteomes" id="UP000280182"/>
    </source>
</evidence>
<name>A0A3R9K6T1_STROR</name>
<evidence type="ECO:0000259" key="2">
    <source>
        <dbReference type="Pfam" id="PF15983"/>
    </source>
</evidence>